<keyword evidence="2" id="KW-0472">Membrane</keyword>
<reference evidence="4" key="1">
    <citation type="submission" date="2014-03" db="EMBL/GenBank/DDBJ databases">
        <authorList>
            <person name="Aksoy S."/>
            <person name="Warren W."/>
            <person name="Wilson R.K."/>
        </authorList>
    </citation>
    <scope>NUCLEOTIDE SEQUENCE [LARGE SCALE GENOMIC DNA]</scope>
    <source>
        <strain evidence="4">IAEA</strain>
    </source>
</reference>
<organism evidence="3 4">
    <name type="scientific">Glossina pallidipes</name>
    <name type="common">Tsetse fly</name>
    <dbReference type="NCBI Taxonomy" id="7398"/>
    <lineage>
        <taxon>Eukaryota</taxon>
        <taxon>Metazoa</taxon>
        <taxon>Ecdysozoa</taxon>
        <taxon>Arthropoda</taxon>
        <taxon>Hexapoda</taxon>
        <taxon>Insecta</taxon>
        <taxon>Pterygota</taxon>
        <taxon>Neoptera</taxon>
        <taxon>Endopterygota</taxon>
        <taxon>Diptera</taxon>
        <taxon>Brachycera</taxon>
        <taxon>Muscomorpha</taxon>
        <taxon>Hippoboscoidea</taxon>
        <taxon>Glossinidae</taxon>
        <taxon>Glossina</taxon>
    </lineage>
</organism>
<sequence length="175" mass="19954">MIQKCQTPYKCTDLDSRQSPNSYGFLSIQGEKEAAELEKHLSTLKQESVCGRSCTGQSDSRTYGDDVKGVSILAASLKLYSNEIFLLFCYYVSHWYVLQNAIEGPKPEKTKPGNTLLPTKHNGRKEVRKEEETRKTTGRNIHYYEPSKNVKSICNISFITIILLLYSINFNSNKR</sequence>
<keyword evidence="4" id="KW-1185">Reference proteome</keyword>
<evidence type="ECO:0000256" key="1">
    <source>
        <dbReference type="SAM" id="MobiDB-lite"/>
    </source>
</evidence>
<accession>A0A1B0A958</accession>
<feature type="region of interest" description="Disordered" evidence="1">
    <location>
        <begin position="107"/>
        <end position="135"/>
    </location>
</feature>
<evidence type="ECO:0000313" key="3">
    <source>
        <dbReference type="EnsemblMetazoa" id="GPAI038241-PA"/>
    </source>
</evidence>
<name>A0A1B0A958_GLOPL</name>
<keyword evidence="2" id="KW-0812">Transmembrane</keyword>
<dbReference type="Proteomes" id="UP000092445">
    <property type="component" value="Unassembled WGS sequence"/>
</dbReference>
<feature type="compositionally biased region" description="Basic and acidic residues" evidence="1">
    <location>
        <begin position="124"/>
        <end position="135"/>
    </location>
</feature>
<feature type="transmembrane region" description="Helical" evidence="2">
    <location>
        <begin position="149"/>
        <end position="168"/>
    </location>
</feature>
<evidence type="ECO:0000313" key="4">
    <source>
        <dbReference type="Proteomes" id="UP000092445"/>
    </source>
</evidence>
<dbReference type="AlphaFoldDB" id="A0A1B0A958"/>
<dbReference type="EnsemblMetazoa" id="GPAI038241-RA">
    <property type="protein sequence ID" value="GPAI038241-PA"/>
    <property type="gene ID" value="GPAI038241"/>
</dbReference>
<reference evidence="3" key="2">
    <citation type="submission" date="2020-05" db="UniProtKB">
        <authorList>
            <consortium name="EnsemblMetazoa"/>
        </authorList>
    </citation>
    <scope>IDENTIFICATION</scope>
    <source>
        <strain evidence="3">IAEA</strain>
    </source>
</reference>
<evidence type="ECO:0000256" key="2">
    <source>
        <dbReference type="SAM" id="Phobius"/>
    </source>
</evidence>
<keyword evidence="2" id="KW-1133">Transmembrane helix</keyword>
<protein>
    <submittedName>
        <fullName evidence="3">Uncharacterized protein</fullName>
    </submittedName>
</protein>
<proteinExistence type="predicted"/>
<dbReference type="VEuPathDB" id="VectorBase:GPAI038241"/>